<evidence type="ECO:0000313" key="1">
    <source>
        <dbReference type="EMBL" id="TYK51232.1"/>
    </source>
</evidence>
<evidence type="ECO:0000313" key="2">
    <source>
        <dbReference type="Proteomes" id="UP000323505"/>
    </source>
</evidence>
<dbReference type="RefSeq" id="WP_148759056.1">
    <property type="nucleotide sequence ID" value="NZ_VSRQ01000002.1"/>
</dbReference>
<comment type="caution">
    <text evidence="1">The sequence shown here is derived from an EMBL/GenBank/DDBJ whole genome shotgun (WGS) entry which is preliminary data.</text>
</comment>
<dbReference type="Proteomes" id="UP000323505">
    <property type="component" value="Unassembled WGS sequence"/>
</dbReference>
<dbReference type="AlphaFoldDB" id="A0A5D3FT73"/>
<proteinExistence type="predicted"/>
<protein>
    <submittedName>
        <fullName evidence="1">Uncharacterized protein</fullName>
    </submittedName>
</protein>
<dbReference type="EMBL" id="VSRQ01000002">
    <property type="protein sequence ID" value="TYK51232.1"/>
    <property type="molecule type" value="Genomic_DNA"/>
</dbReference>
<keyword evidence="2" id="KW-1185">Reference proteome</keyword>
<reference evidence="1 2" key="1">
    <citation type="submission" date="2019-08" db="EMBL/GenBank/DDBJ databases">
        <title>Actinomadura sp. nov. CYP1-5 isolated from mountain soil.</title>
        <authorList>
            <person name="Songsumanus A."/>
            <person name="Kuncharoen N."/>
            <person name="Kudo T."/>
            <person name="Yuki M."/>
            <person name="Igarashi Y."/>
            <person name="Tanasupawat S."/>
        </authorList>
    </citation>
    <scope>NUCLEOTIDE SEQUENCE [LARGE SCALE GENOMIC DNA]</scope>
    <source>
        <strain evidence="1 2">CYP1-5</strain>
    </source>
</reference>
<gene>
    <name evidence="1" type="ORF">FXF68_12495</name>
</gene>
<accession>A0A5D3FT73</accession>
<sequence length="68" mass="7891">MPQDTTAQSIQSQTRGRWVCWYGHATGHYWGMPRPPYPWFGIVEGDSPEMLTARIAEVDKYHGRGRRL</sequence>
<name>A0A5D3FT73_9ACTN</name>
<organism evidence="1 2">
    <name type="scientific">Actinomadura decatromicini</name>
    <dbReference type="NCBI Taxonomy" id="2604572"/>
    <lineage>
        <taxon>Bacteria</taxon>
        <taxon>Bacillati</taxon>
        <taxon>Actinomycetota</taxon>
        <taxon>Actinomycetes</taxon>
        <taxon>Streptosporangiales</taxon>
        <taxon>Thermomonosporaceae</taxon>
        <taxon>Actinomadura</taxon>
    </lineage>
</organism>